<evidence type="ECO:0000256" key="3">
    <source>
        <dbReference type="ARBA" id="ARBA00022475"/>
    </source>
</evidence>
<proteinExistence type="inferred from homology"/>
<feature type="transmembrane region" description="Helical" evidence="9">
    <location>
        <begin position="455"/>
        <end position="473"/>
    </location>
</feature>
<keyword evidence="5 9" id="KW-0653">Protein transport</keyword>
<dbReference type="Pfam" id="PF07549">
    <property type="entry name" value="Sec_GG"/>
    <property type="match status" value="1"/>
</dbReference>
<feature type="domain" description="Protein translocase subunit SecDF P1" evidence="12">
    <location>
        <begin position="231"/>
        <end position="288"/>
    </location>
</feature>
<dbReference type="NCBIfam" id="TIGR00916">
    <property type="entry name" value="2A0604s01"/>
    <property type="match status" value="1"/>
</dbReference>
<dbReference type="NCBIfam" id="TIGR01129">
    <property type="entry name" value="secD"/>
    <property type="match status" value="1"/>
</dbReference>
<dbReference type="InterPro" id="IPR027398">
    <property type="entry name" value="SecD-TM"/>
</dbReference>
<keyword evidence="6 9" id="KW-1133">Transmembrane helix</keyword>
<evidence type="ECO:0000259" key="12">
    <source>
        <dbReference type="Pfam" id="PF21760"/>
    </source>
</evidence>
<accession>A0ABT7IIZ8</accession>
<name>A0ABT7IIZ8_9GAMM</name>
<dbReference type="InterPro" id="IPR048634">
    <property type="entry name" value="SecD_SecF_C"/>
</dbReference>
<keyword evidence="2 9" id="KW-0813">Transport</keyword>
<dbReference type="Pfam" id="PF22599">
    <property type="entry name" value="SecDF_P1_head"/>
    <property type="match status" value="1"/>
</dbReference>
<keyword evidence="8 9" id="KW-0472">Membrane</keyword>
<dbReference type="Proteomes" id="UP001227964">
    <property type="component" value="Unassembled WGS sequence"/>
</dbReference>
<dbReference type="Gene3D" id="3.30.70.3400">
    <property type="match status" value="2"/>
</dbReference>
<organism evidence="14 15">
    <name type="scientific">Marinobacter azerbaijanicus</name>
    <dbReference type="NCBI Taxonomy" id="3050455"/>
    <lineage>
        <taxon>Bacteria</taxon>
        <taxon>Pseudomonadati</taxon>
        <taxon>Pseudomonadota</taxon>
        <taxon>Gammaproteobacteria</taxon>
        <taxon>Pseudomonadales</taxon>
        <taxon>Marinobacteraceae</taxon>
        <taxon>Marinobacter</taxon>
    </lineage>
</organism>
<dbReference type="PANTHER" id="PTHR30081">
    <property type="entry name" value="PROTEIN-EXPORT MEMBRANE PROTEIN SEC"/>
    <property type="match status" value="1"/>
</dbReference>
<feature type="domain" description="SecD export protein N-terminal TM" evidence="11">
    <location>
        <begin position="2"/>
        <end position="104"/>
    </location>
</feature>
<dbReference type="InterPro" id="IPR001036">
    <property type="entry name" value="Acrflvin-R"/>
</dbReference>
<gene>
    <name evidence="9 14" type="primary">secD</name>
    <name evidence="14" type="ORF">QPM17_18385</name>
</gene>
<dbReference type="Pfam" id="PF21760">
    <property type="entry name" value="SecD_1st"/>
    <property type="match status" value="1"/>
</dbReference>
<comment type="subcellular location">
    <subcellularLocation>
        <location evidence="1 9">Cell membrane</location>
        <topology evidence="1 9">Multi-pass membrane protein</topology>
    </subcellularLocation>
</comment>
<feature type="transmembrane region" description="Helical" evidence="9">
    <location>
        <begin position="548"/>
        <end position="572"/>
    </location>
</feature>
<keyword evidence="3 9" id="KW-1003">Cell membrane</keyword>
<evidence type="ECO:0000256" key="2">
    <source>
        <dbReference type="ARBA" id="ARBA00022448"/>
    </source>
</evidence>
<dbReference type="HAMAP" id="MF_01463_B">
    <property type="entry name" value="SecD_B"/>
    <property type="match status" value="1"/>
</dbReference>
<evidence type="ECO:0000259" key="11">
    <source>
        <dbReference type="Pfam" id="PF13721"/>
    </source>
</evidence>
<feature type="transmembrane region" description="Helical" evidence="9">
    <location>
        <begin position="480"/>
        <end position="500"/>
    </location>
</feature>
<dbReference type="PANTHER" id="PTHR30081:SF1">
    <property type="entry name" value="PROTEIN TRANSLOCASE SUBUNIT SECD"/>
    <property type="match status" value="1"/>
</dbReference>
<dbReference type="InterPro" id="IPR022646">
    <property type="entry name" value="SecD/SecF_CS"/>
</dbReference>
<comment type="caution">
    <text evidence="9">Lacks conserved residue(s) required for the propagation of feature annotation.</text>
</comment>
<keyword evidence="7 9" id="KW-0811">Translocation</keyword>
<evidence type="ECO:0000256" key="8">
    <source>
        <dbReference type="ARBA" id="ARBA00023136"/>
    </source>
</evidence>
<evidence type="ECO:0000256" key="5">
    <source>
        <dbReference type="ARBA" id="ARBA00022927"/>
    </source>
</evidence>
<evidence type="ECO:0000256" key="7">
    <source>
        <dbReference type="ARBA" id="ARBA00023010"/>
    </source>
</evidence>
<dbReference type="Gene3D" id="1.20.1640.10">
    <property type="entry name" value="Multidrug efflux transporter AcrB transmembrane domain"/>
    <property type="match status" value="1"/>
</dbReference>
<evidence type="ECO:0000259" key="10">
    <source>
        <dbReference type="Pfam" id="PF02355"/>
    </source>
</evidence>
<feature type="transmembrane region" description="Helical" evidence="9">
    <location>
        <begin position="584"/>
        <end position="607"/>
    </location>
</feature>
<dbReference type="Pfam" id="PF02355">
    <property type="entry name" value="SecD_SecF_C"/>
    <property type="match status" value="1"/>
</dbReference>
<dbReference type="Pfam" id="PF13721">
    <property type="entry name" value="SecD-TM1"/>
    <property type="match status" value="1"/>
</dbReference>
<comment type="similarity">
    <text evidence="9">Belongs to the SecD/SecF family. SecD subfamily.</text>
</comment>
<dbReference type="EMBL" id="JASSVS010000011">
    <property type="protein sequence ID" value="MDL0433113.1"/>
    <property type="molecule type" value="Genomic_DNA"/>
</dbReference>
<dbReference type="Gene3D" id="3.30.1360.200">
    <property type="match status" value="1"/>
</dbReference>
<feature type="domain" description="Protein export membrane protein SecD/SecF C-terminal" evidence="10">
    <location>
        <begin position="439"/>
        <end position="605"/>
    </location>
</feature>
<dbReference type="InterPro" id="IPR005791">
    <property type="entry name" value="SecD"/>
</dbReference>
<dbReference type="InterPro" id="IPR048631">
    <property type="entry name" value="SecD_1st"/>
</dbReference>
<feature type="transmembrane region" description="Helical" evidence="9">
    <location>
        <begin position="506"/>
        <end position="527"/>
    </location>
</feature>
<evidence type="ECO:0000256" key="4">
    <source>
        <dbReference type="ARBA" id="ARBA00022692"/>
    </source>
</evidence>
<sequence length="624" mass="68292">MLNKYPLWKNLVILIALVIGFIYALPNVFPDDYAIQITGARSSTEVDQRILDRAVDALEAKGIAVKESELQERDALIRVNSSEAQVRARPVVQDALGRDYLVALNMAPSTPEWLKSLGAGPMKLGLDLRGGVHFLLEVDMETAVEQRLEAMSSQIKRELREERVRYRGGDLEGDNSIILTFRDEESRSEAFSLIRDQYNQFTLDEQSEDSEFRLELTLSEAEIKSIQDYALEQNLTTIRNRVNELGVAEPLVQRQGTDRIIVELPGVQDTAAAKRVLGATANLEFRLEARQDAAAATTETFPFRDNPNREARLEREVIVTGDNVSNAQQAFDENGQPQVNITMDSVGGDLMNRATRNAIGRRMAVLFIEYRTETEEVVVDGETRTVDNRVVEKGIISLATIQSALGSSFRITGLDSIPEASELALLLRAGSLAAPMYFVQERTIGPSLGQKNIDAGMMSVLLGFVLVLCYMVVYYRGFGMIANVALTLNLMLLIACMSILSATLTLPGIAGIVLTVGIAVDANVLIFERIKEELKAGIPPQSAISAGYSRAFVSIFDANITTLLVAVILFAMGSGPVKGFAVTLSIGILTSMFSGLMVSRSIVNLVYGGRKIEKLSIGGKLANV</sequence>
<feature type="domain" description="SecDF P1 head subdomain" evidence="13">
    <location>
        <begin position="299"/>
        <end position="434"/>
    </location>
</feature>
<evidence type="ECO:0000259" key="13">
    <source>
        <dbReference type="Pfam" id="PF22599"/>
    </source>
</evidence>
<evidence type="ECO:0000313" key="15">
    <source>
        <dbReference type="Proteomes" id="UP001227964"/>
    </source>
</evidence>
<protein>
    <recommendedName>
        <fullName evidence="9">Protein translocase subunit SecD</fullName>
    </recommendedName>
</protein>
<reference evidence="14 15" key="1">
    <citation type="submission" date="2023-06" db="EMBL/GenBank/DDBJ databases">
        <title>Marinobacter azerbaijanicus a moderately halophilic, isolated from Urmia Lake in Azerbaijan region of Iran.</title>
        <authorList>
            <person name="Sanchez-Porro C."/>
            <person name="Aghdam E.M."/>
            <person name="Saheb S.M."/>
            <person name="Tarhriz V."/>
            <person name="Kazemi E."/>
            <person name="Ammozegar M.A."/>
            <person name="Ventosa A."/>
            <person name="Hejazi M.S."/>
        </authorList>
    </citation>
    <scope>NUCLEOTIDE SEQUENCE [LARGE SCALE GENOMIC DNA]</scope>
    <source>
        <strain evidence="14 15">TBZ242</strain>
    </source>
</reference>
<keyword evidence="4 9" id="KW-0812">Transmembrane</keyword>
<dbReference type="InterPro" id="IPR055344">
    <property type="entry name" value="SecD_SecF_C_bact"/>
</dbReference>
<comment type="caution">
    <text evidence="14">The sequence shown here is derived from an EMBL/GenBank/DDBJ whole genome shotgun (WGS) entry which is preliminary data.</text>
</comment>
<evidence type="ECO:0000256" key="6">
    <source>
        <dbReference type="ARBA" id="ARBA00022989"/>
    </source>
</evidence>
<keyword evidence="15" id="KW-1185">Reference proteome</keyword>
<evidence type="ECO:0000313" key="14">
    <source>
        <dbReference type="EMBL" id="MDL0433113.1"/>
    </source>
</evidence>
<dbReference type="InterPro" id="IPR022813">
    <property type="entry name" value="SecD/SecF_arch_bac"/>
</dbReference>
<evidence type="ECO:0000256" key="1">
    <source>
        <dbReference type="ARBA" id="ARBA00004651"/>
    </source>
</evidence>
<dbReference type="InterPro" id="IPR054384">
    <property type="entry name" value="SecDF_P1_head"/>
</dbReference>
<dbReference type="PRINTS" id="PR00702">
    <property type="entry name" value="ACRIFLAVINRP"/>
</dbReference>
<dbReference type="RefSeq" id="WP_285392621.1">
    <property type="nucleotide sequence ID" value="NZ_JASSVS010000011.1"/>
</dbReference>
<evidence type="ECO:0000256" key="9">
    <source>
        <dbReference type="HAMAP-Rule" id="MF_01463"/>
    </source>
</evidence>
<comment type="function">
    <text evidence="9">Part of the Sec protein translocase complex. Interacts with the SecYEG preprotein conducting channel. SecDF uses the proton motive force (PMF) to complete protein translocation after the ATP-dependent function of SecA.</text>
</comment>
<dbReference type="SUPFAM" id="SSF82866">
    <property type="entry name" value="Multidrug efflux transporter AcrB transmembrane domain"/>
    <property type="match status" value="1"/>
</dbReference>
<comment type="subunit">
    <text evidence="9">Forms a complex with SecF. Part of the essential Sec protein translocation apparatus which comprises SecA, SecYEG and auxiliary proteins SecDF-YajC and YidC.</text>
</comment>